<dbReference type="GO" id="GO:0030234">
    <property type="term" value="F:enzyme regulator activity"/>
    <property type="evidence" value="ECO:0007669"/>
    <property type="project" value="TreeGrafter"/>
</dbReference>
<proteinExistence type="inferred from homology"/>
<feature type="region of interest" description="Disordered" evidence="13">
    <location>
        <begin position="1"/>
        <end position="24"/>
    </location>
</feature>
<keyword evidence="10 12" id="KW-0472">Membrane</keyword>
<evidence type="ECO:0000313" key="14">
    <source>
        <dbReference type="Proteomes" id="UP000248481"/>
    </source>
</evidence>
<keyword evidence="5 12" id="KW-0999">Mitochondrion inner membrane</keyword>
<dbReference type="UniPathway" id="UPA00705"/>
<comment type="similarity">
    <text evidence="3 11">Belongs to the cytochrome c oxidase subunit 6A family.</text>
</comment>
<dbReference type="Gene3D" id="4.10.95.10">
    <property type="entry name" value="Cytochrome c oxidase, subunit VIa"/>
    <property type="match status" value="1"/>
</dbReference>
<dbReference type="Pfam" id="PF02046">
    <property type="entry name" value="COX6A"/>
    <property type="match status" value="1"/>
</dbReference>
<evidence type="ECO:0000256" key="4">
    <source>
        <dbReference type="ARBA" id="ARBA00022692"/>
    </source>
</evidence>
<dbReference type="GO" id="GO:0005743">
    <property type="term" value="C:mitochondrial inner membrane"/>
    <property type="evidence" value="ECO:0007669"/>
    <property type="project" value="UniProtKB-SubCell"/>
</dbReference>
<dbReference type="InterPro" id="IPR018507">
    <property type="entry name" value="Cyt_c_oxidase_su6a_CS"/>
</dbReference>
<evidence type="ECO:0000256" key="11">
    <source>
        <dbReference type="RuleBase" id="RU004396"/>
    </source>
</evidence>
<keyword evidence="14" id="KW-1185">Reference proteome</keyword>
<keyword evidence="4" id="KW-0812">Transmembrane</keyword>
<dbReference type="InterPro" id="IPR036418">
    <property type="entry name" value="Cyt_c_oxidase_su6a_sf"/>
</dbReference>
<keyword evidence="8" id="KW-0560">Oxidoreductase</keyword>
<evidence type="ECO:0000256" key="8">
    <source>
        <dbReference type="ARBA" id="ARBA00023002"/>
    </source>
</evidence>
<dbReference type="GeneID" id="110578665"/>
<dbReference type="FunFam" id="4.10.95.10:FF:000001">
    <property type="entry name" value="Cytochrome c oxidase subunit 6A, mitochondrial"/>
    <property type="match status" value="1"/>
</dbReference>
<keyword evidence="6" id="KW-0809">Transit peptide</keyword>
<dbReference type="PANTHER" id="PTHR11504:SF4">
    <property type="entry name" value="CYTOCHROME C OXIDASE SUBUNIT 6A1, MITOCHONDRIAL"/>
    <property type="match status" value="1"/>
</dbReference>
<evidence type="ECO:0000256" key="10">
    <source>
        <dbReference type="ARBA" id="ARBA00023136"/>
    </source>
</evidence>
<dbReference type="GO" id="GO:0016491">
    <property type="term" value="F:oxidoreductase activity"/>
    <property type="evidence" value="ECO:0007669"/>
    <property type="project" value="UniProtKB-KW"/>
</dbReference>
<evidence type="ECO:0000256" key="2">
    <source>
        <dbReference type="ARBA" id="ARBA00004673"/>
    </source>
</evidence>
<evidence type="ECO:0000256" key="6">
    <source>
        <dbReference type="ARBA" id="ARBA00022946"/>
    </source>
</evidence>
<keyword evidence="9 12" id="KW-0496">Mitochondrion</keyword>
<feature type="compositionally biased region" description="Basic and acidic residues" evidence="13">
    <location>
        <begin position="1"/>
        <end position="10"/>
    </location>
</feature>
<dbReference type="PANTHER" id="PTHR11504">
    <property type="entry name" value="CYTOCHROME C OXIDASE POLYPEPTIDE VIA"/>
    <property type="match status" value="1"/>
</dbReference>
<comment type="pathway">
    <text evidence="2">Energy metabolism; oxidative phosphorylation.</text>
</comment>
<evidence type="ECO:0000256" key="1">
    <source>
        <dbReference type="ARBA" id="ARBA00004434"/>
    </source>
</evidence>
<evidence type="ECO:0000256" key="13">
    <source>
        <dbReference type="SAM" id="MobiDB-lite"/>
    </source>
</evidence>
<evidence type="ECO:0000256" key="9">
    <source>
        <dbReference type="ARBA" id="ARBA00023128"/>
    </source>
</evidence>
<name>A0A8M1M0Z4_NEOSC</name>
<evidence type="ECO:0000256" key="5">
    <source>
        <dbReference type="ARBA" id="ARBA00022792"/>
    </source>
</evidence>
<dbReference type="Proteomes" id="UP000248481">
    <property type="component" value="Chromosome X"/>
</dbReference>
<evidence type="ECO:0000256" key="7">
    <source>
        <dbReference type="ARBA" id="ARBA00022989"/>
    </source>
</evidence>
<evidence type="ECO:0000313" key="15">
    <source>
        <dbReference type="RefSeq" id="XP_044767536.1"/>
    </source>
</evidence>
<comment type="subcellular location">
    <subcellularLocation>
        <location evidence="1">Mitochondrion inner membrane</location>
        <topology evidence="1">Single-pass membrane protein</topology>
    </subcellularLocation>
</comment>
<accession>A0A8M1M0Z4</accession>
<keyword evidence="7" id="KW-1133">Transmembrane helix</keyword>
<dbReference type="KEGG" id="nsu:110578665"/>
<dbReference type="SUPFAM" id="SSF81411">
    <property type="entry name" value="Mitochondrial cytochrome c oxidase subunit VIa"/>
    <property type="match status" value="1"/>
</dbReference>
<organism evidence="14 15">
    <name type="scientific">Neomonachus schauinslandi</name>
    <name type="common">Hawaiian monk seal</name>
    <name type="synonym">Monachus schauinslandi</name>
    <dbReference type="NCBI Taxonomy" id="29088"/>
    <lineage>
        <taxon>Eukaryota</taxon>
        <taxon>Metazoa</taxon>
        <taxon>Chordata</taxon>
        <taxon>Craniata</taxon>
        <taxon>Vertebrata</taxon>
        <taxon>Euteleostomi</taxon>
        <taxon>Mammalia</taxon>
        <taxon>Eutheria</taxon>
        <taxon>Laurasiatheria</taxon>
        <taxon>Carnivora</taxon>
        <taxon>Caniformia</taxon>
        <taxon>Pinnipedia</taxon>
        <taxon>Phocidae</taxon>
        <taxon>Monachinae</taxon>
        <taxon>Monachini</taxon>
        <taxon>Neomonachus</taxon>
    </lineage>
</organism>
<sequence>MKKANRESRQRTKASQNRFSLNPFPPQGTSGVVAVSHLSGLLGWSGAWLGLSISSGAHSEDGSAHMWKALTYFAVLPGMDVSMLNVFLRSHHREHERPEFVAYHHLHIRSKPFPWGDGNHTLFHNSHVNPLPIGYEDEKREPGPPPRGTTALV</sequence>
<gene>
    <name evidence="15" type="primary">LOC110578665</name>
</gene>
<evidence type="ECO:0000256" key="12">
    <source>
        <dbReference type="RuleBase" id="RU004397"/>
    </source>
</evidence>
<dbReference type="RefSeq" id="XP_044767536.1">
    <property type="nucleotide sequence ID" value="XM_044911601.1"/>
</dbReference>
<evidence type="ECO:0000256" key="3">
    <source>
        <dbReference type="ARBA" id="ARBA00005553"/>
    </source>
</evidence>
<reference evidence="15" key="1">
    <citation type="submission" date="2025-08" db="UniProtKB">
        <authorList>
            <consortium name="RefSeq"/>
        </authorList>
    </citation>
    <scope>IDENTIFICATION</scope>
    <source>
        <tissue evidence="15">Blood</tissue>
    </source>
</reference>
<dbReference type="GO" id="GO:0006123">
    <property type="term" value="P:mitochondrial electron transport, cytochrome c to oxygen"/>
    <property type="evidence" value="ECO:0007669"/>
    <property type="project" value="TreeGrafter"/>
</dbReference>
<dbReference type="PROSITE" id="PS01329">
    <property type="entry name" value="COX6A"/>
    <property type="match status" value="1"/>
</dbReference>
<dbReference type="InterPro" id="IPR001349">
    <property type="entry name" value="Cyt_c_oxidase_su6a"/>
</dbReference>
<protein>
    <recommendedName>
        <fullName evidence="12">Cytochrome c oxidase subunit</fullName>
    </recommendedName>
    <alternativeName>
        <fullName evidence="12">Cytochrome c oxidase polypeptide VIa</fullName>
    </alternativeName>
</protein>
<feature type="region of interest" description="Disordered" evidence="13">
    <location>
        <begin position="133"/>
        <end position="153"/>
    </location>
</feature>
<dbReference type="AlphaFoldDB" id="A0A8M1M0Z4"/>
<dbReference type="CDD" id="cd00925">
    <property type="entry name" value="Cyt_c_Oxidase_VIa"/>
    <property type="match status" value="1"/>
</dbReference>